<organism evidence="15 16">
    <name type="scientific">Candidatus Chazhemtobacterium aquaticus</name>
    <dbReference type="NCBI Taxonomy" id="2715735"/>
    <lineage>
        <taxon>Bacteria</taxon>
        <taxon>Candidatus Chazhemtobacteraceae</taxon>
        <taxon>Candidatus Chazhemtobacterium</taxon>
    </lineage>
</organism>
<dbReference type="KEGG" id="caqa:MICH65_0345"/>
<keyword evidence="14" id="KW-0573">Peptidoglycan synthesis</keyword>
<gene>
    <name evidence="14" type="primary">uppP</name>
    <name evidence="15" type="ORF">MICH65_0345</name>
</gene>
<dbReference type="EC" id="3.6.1.27" evidence="3 14"/>
<comment type="subcellular location">
    <subcellularLocation>
        <location evidence="1 14">Cell membrane</location>
        <topology evidence="1 14">Multi-pass membrane protein</topology>
    </subcellularLocation>
</comment>
<evidence type="ECO:0000256" key="6">
    <source>
        <dbReference type="ARBA" id="ARBA00022692"/>
    </source>
</evidence>
<feature type="transmembrane region" description="Helical" evidence="14">
    <location>
        <begin position="136"/>
        <end position="156"/>
    </location>
</feature>
<keyword evidence="5 14" id="KW-1003">Cell membrane</keyword>
<comment type="similarity">
    <text evidence="2 14">Belongs to the UppP family.</text>
</comment>
<feature type="transmembrane region" description="Helical" evidence="14">
    <location>
        <begin position="176"/>
        <end position="196"/>
    </location>
</feature>
<feature type="transmembrane region" description="Helical" evidence="14">
    <location>
        <begin position="71"/>
        <end position="89"/>
    </location>
</feature>
<keyword evidence="14" id="KW-0133">Cell shape</keyword>
<dbReference type="EMBL" id="CP047901">
    <property type="protein sequence ID" value="QHO63326.1"/>
    <property type="molecule type" value="Genomic_DNA"/>
</dbReference>
<feature type="transmembrane region" description="Helical" evidence="14">
    <location>
        <begin position="208"/>
        <end position="231"/>
    </location>
</feature>
<evidence type="ECO:0000256" key="4">
    <source>
        <dbReference type="ARBA" id="ARBA00021581"/>
    </source>
</evidence>
<evidence type="ECO:0000256" key="3">
    <source>
        <dbReference type="ARBA" id="ARBA00012374"/>
    </source>
</evidence>
<keyword evidence="8 14" id="KW-1133">Transmembrane helix</keyword>
<evidence type="ECO:0000256" key="9">
    <source>
        <dbReference type="ARBA" id="ARBA00023136"/>
    </source>
</evidence>
<name>A0A857N5J6_9BACT</name>
<dbReference type="GO" id="GO:0008360">
    <property type="term" value="P:regulation of cell shape"/>
    <property type="evidence" value="ECO:0007669"/>
    <property type="project" value="UniProtKB-KW"/>
</dbReference>
<evidence type="ECO:0000256" key="10">
    <source>
        <dbReference type="ARBA" id="ARBA00023251"/>
    </source>
</evidence>
<proteinExistence type="inferred from homology"/>
<keyword evidence="7 14" id="KW-0378">Hydrolase</keyword>
<feature type="transmembrane region" description="Helical" evidence="14">
    <location>
        <begin position="95"/>
        <end position="115"/>
    </location>
</feature>
<dbReference type="InterPro" id="IPR003824">
    <property type="entry name" value="UppP"/>
</dbReference>
<evidence type="ECO:0000256" key="12">
    <source>
        <dbReference type="ARBA" id="ARBA00032932"/>
    </source>
</evidence>
<keyword evidence="14" id="KW-0961">Cell wall biogenesis/degradation</keyword>
<evidence type="ECO:0000313" key="16">
    <source>
        <dbReference type="Proteomes" id="UP000463983"/>
    </source>
</evidence>
<dbReference type="PANTHER" id="PTHR30622">
    <property type="entry name" value="UNDECAPRENYL-DIPHOSPHATASE"/>
    <property type="match status" value="1"/>
</dbReference>
<feature type="transmembrane region" description="Helical" evidence="14">
    <location>
        <begin position="40"/>
        <end position="59"/>
    </location>
</feature>
<dbReference type="GO" id="GO:0005886">
    <property type="term" value="C:plasma membrane"/>
    <property type="evidence" value="ECO:0007669"/>
    <property type="project" value="UniProtKB-SubCell"/>
</dbReference>
<comment type="miscellaneous">
    <text evidence="14">Bacitracin is thought to be involved in the inhibition of peptidoglycan synthesis by sequestering undecaprenyl diphosphate, thereby reducing the pool of lipid carrier available.</text>
</comment>
<comment type="function">
    <text evidence="14">Catalyzes the dephosphorylation of undecaprenyl diphosphate (UPP). Confers resistance to bacitracin.</text>
</comment>
<dbReference type="AlphaFoldDB" id="A0A857N5J6"/>
<reference evidence="16" key="1">
    <citation type="journal article" date="2020" name="Microorganisms">
        <title>Complete Genome of a Member of a New Bacterial Lineage in the Microgenomates Group Reveals an Unusual Nucleotide Composition Disparity Between Two Strands of DNA and Limited Metabolic Potential.</title>
        <authorList>
            <person name="Kadnikov V.V."/>
            <person name="Mardanov A.V."/>
            <person name="Beletsky A.V."/>
            <person name="Karnachuk O.V."/>
            <person name="Ravin N.V."/>
        </authorList>
    </citation>
    <scope>NUCLEOTIDE SEQUENCE [LARGE SCALE GENOMIC DNA]</scope>
</reference>
<evidence type="ECO:0000313" key="15">
    <source>
        <dbReference type="EMBL" id="QHO63326.1"/>
    </source>
</evidence>
<feature type="transmembrane region" description="Helical" evidence="14">
    <location>
        <begin position="237"/>
        <end position="254"/>
    </location>
</feature>
<keyword evidence="16" id="KW-1185">Reference proteome</keyword>
<evidence type="ECO:0000256" key="5">
    <source>
        <dbReference type="ARBA" id="ARBA00022475"/>
    </source>
</evidence>
<dbReference type="RefSeq" id="WP_161931713.1">
    <property type="nucleotide sequence ID" value="NZ_CP047901.1"/>
</dbReference>
<evidence type="ECO:0000256" key="13">
    <source>
        <dbReference type="ARBA" id="ARBA00047594"/>
    </source>
</evidence>
<dbReference type="GO" id="GO:0050380">
    <property type="term" value="F:undecaprenyl-diphosphatase activity"/>
    <property type="evidence" value="ECO:0007669"/>
    <property type="project" value="UniProtKB-UniRule"/>
</dbReference>
<evidence type="ECO:0000256" key="2">
    <source>
        <dbReference type="ARBA" id="ARBA00010621"/>
    </source>
</evidence>
<dbReference type="Pfam" id="PF02673">
    <property type="entry name" value="BacA"/>
    <property type="match status" value="1"/>
</dbReference>
<comment type="catalytic activity">
    <reaction evidence="13 14">
        <text>di-trans,octa-cis-undecaprenyl diphosphate + H2O = di-trans,octa-cis-undecaprenyl phosphate + phosphate + H(+)</text>
        <dbReference type="Rhea" id="RHEA:28094"/>
        <dbReference type="ChEBI" id="CHEBI:15377"/>
        <dbReference type="ChEBI" id="CHEBI:15378"/>
        <dbReference type="ChEBI" id="CHEBI:43474"/>
        <dbReference type="ChEBI" id="CHEBI:58405"/>
        <dbReference type="ChEBI" id="CHEBI:60392"/>
        <dbReference type="EC" id="3.6.1.27"/>
    </reaction>
</comment>
<evidence type="ECO:0000256" key="1">
    <source>
        <dbReference type="ARBA" id="ARBA00004651"/>
    </source>
</evidence>
<protein>
    <recommendedName>
        <fullName evidence="4 14">Undecaprenyl-diphosphatase</fullName>
        <ecNumber evidence="3 14">3.6.1.27</ecNumber>
    </recommendedName>
    <alternativeName>
        <fullName evidence="12 14">Bacitracin resistance protein</fullName>
    </alternativeName>
    <alternativeName>
        <fullName evidence="11 14">Undecaprenyl pyrophosphate phosphatase</fullName>
    </alternativeName>
</protein>
<keyword evidence="10 14" id="KW-0046">Antibiotic resistance</keyword>
<evidence type="ECO:0000256" key="14">
    <source>
        <dbReference type="HAMAP-Rule" id="MF_01006"/>
    </source>
</evidence>
<evidence type="ECO:0000256" key="7">
    <source>
        <dbReference type="ARBA" id="ARBA00022801"/>
    </source>
</evidence>
<evidence type="ECO:0000256" key="11">
    <source>
        <dbReference type="ARBA" id="ARBA00032707"/>
    </source>
</evidence>
<keyword evidence="9 14" id="KW-0472">Membrane</keyword>
<dbReference type="HAMAP" id="MF_01006">
    <property type="entry name" value="Undec_diphosphatase"/>
    <property type="match status" value="1"/>
</dbReference>
<dbReference type="GO" id="GO:0071555">
    <property type="term" value="P:cell wall organization"/>
    <property type="evidence" value="ECO:0007669"/>
    <property type="project" value="UniProtKB-KW"/>
</dbReference>
<dbReference type="GO" id="GO:0046677">
    <property type="term" value="P:response to antibiotic"/>
    <property type="evidence" value="ECO:0007669"/>
    <property type="project" value="UniProtKB-UniRule"/>
</dbReference>
<dbReference type="GO" id="GO:0009252">
    <property type="term" value="P:peptidoglycan biosynthetic process"/>
    <property type="evidence" value="ECO:0007669"/>
    <property type="project" value="UniProtKB-KW"/>
</dbReference>
<sequence>MTSIQALFLGIVQGLTEFLPVSSSGHLVLFQSFLDISTPPLFFDVLVHVGTLLAVLIYFRHQLISFTKTHLPQLIIATVPAIIVGLAIYTTSLEIFTNLYLTSLSFLLTSVLLFLTTRVKTTTPVKTTASTSSIKVTPIKALFIGTFQAIAILPGVSRSGSTISAGIFSGLSKNTAFTFSFILSIPAILGALVLNLTDTSNLDVTLTLPSLIGFSAALISGLISLCLLNYVLNRKNLLPFAIYTYLLGSFLLGLSL</sequence>
<evidence type="ECO:0000256" key="8">
    <source>
        <dbReference type="ARBA" id="ARBA00022989"/>
    </source>
</evidence>
<dbReference type="Proteomes" id="UP000463983">
    <property type="component" value="Chromosome"/>
</dbReference>
<dbReference type="PANTHER" id="PTHR30622:SF2">
    <property type="entry name" value="UNDECAPRENYL-DIPHOSPHATASE"/>
    <property type="match status" value="1"/>
</dbReference>
<accession>A0A857N5J6</accession>
<keyword evidence="6 14" id="KW-0812">Transmembrane</keyword>